<evidence type="ECO:0000256" key="2">
    <source>
        <dbReference type="SAM" id="Phobius"/>
    </source>
</evidence>
<sequence>MTQPHRRPDLEPMKTNDSATFLAGTALWAVAAIVLLIVQPSPDQRWWLWTCLAGIAGGLFGLFYVRRRNRRAPTPPSDPPVEPSTAVPPNTKNLQ</sequence>
<dbReference type="Proteomes" id="UP000578449">
    <property type="component" value="Unassembled WGS sequence"/>
</dbReference>
<keyword evidence="2" id="KW-0472">Membrane</keyword>
<reference evidence="3 4" key="1">
    <citation type="submission" date="2020-08" db="EMBL/GenBank/DDBJ databases">
        <title>Genomic Encyclopedia of Type Strains, Phase IV (KMG-IV): sequencing the most valuable type-strain genomes for metagenomic binning, comparative biology and taxonomic classification.</title>
        <authorList>
            <person name="Goeker M."/>
        </authorList>
    </citation>
    <scope>NUCLEOTIDE SEQUENCE [LARGE SCALE GENOMIC DNA]</scope>
    <source>
        <strain evidence="3 4">DSM 45615</strain>
    </source>
</reference>
<keyword evidence="4" id="KW-1185">Reference proteome</keyword>
<protein>
    <recommendedName>
        <fullName evidence="5">DUF2530 domain-containing protein</fullName>
    </recommendedName>
</protein>
<feature type="transmembrane region" description="Helical" evidence="2">
    <location>
        <begin position="21"/>
        <end position="40"/>
    </location>
</feature>
<keyword evidence="2" id="KW-0812">Transmembrane</keyword>
<proteinExistence type="predicted"/>
<dbReference type="Pfam" id="PF10745">
    <property type="entry name" value="DUF2530"/>
    <property type="match status" value="1"/>
</dbReference>
<feature type="compositionally biased region" description="Pro residues" evidence="1">
    <location>
        <begin position="73"/>
        <end position="82"/>
    </location>
</feature>
<keyword evidence="2" id="KW-1133">Transmembrane helix</keyword>
<evidence type="ECO:0000313" key="4">
    <source>
        <dbReference type="Proteomes" id="UP000578449"/>
    </source>
</evidence>
<dbReference type="AlphaFoldDB" id="A0A840PKR7"/>
<evidence type="ECO:0000313" key="3">
    <source>
        <dbReference type="EMBL" id="MBB5139516.1"/>
    </source>
</evidence>
<name>A0A840PKR7_9ACTN</name>
<accession>A0A840PKR7</accession>
<gene>
    <name evidence="3" type="ORF">HNP84_009279</name>
</gene>
<evidence type="ECO:0008006" key="5">
    <source>
        <dbReference type="Google" id="ProtNLM"/>
    </source>
</evidence>
<feature type="region of interest" description="Disordered" evidence="1">
    <location>
        <begin position="71"/>
        <end position="95"/>
    </location>
</feature>
<feature type="transmembrane region" description="Helical" evidence="2">
    <location>
        <begin position="46"/>
        <end position="65"/>
    </location>
</feature>
<evidence type="ECO:0000256" key="1">
    <source>
        <dbReference type="SAM" id="MobiDB-lite"/>
    </source>
</evidence>
<organism evidence="3 4">
    <name type="scientific">Thermocatellispora tengchongensis</name>
    <dbReference type="NCBI Taxonomy" id="1073253"/>
    <lineage>
        <taxon>Bacteria</taxon>
        <taxon>Bacillati</taxon>
        <taxon>Actinomycetota</taxon>
        <taxon>Actinomycetes</taxon>
        <taxon>Streptosporangiales</taxon>
        <taxon>Streptosporangiaceae</taxon>
        <taxon>Thermocatellispora</taxon>
    </lineage>
</organism>
<comment type="caution">
    <text evidence="3">The sequence shown here is derived from an EMBL/GenBank/DDBJ whole genome shotgun (WGS) entry which is preliminary data.</text>
</comment>
<dbReference type="EMBL" id="JACHGN010000030">
    <property type="protein sequence ID" value="MBB5139516.1"/>
    <property type="molecule type" value="Genomic_DNA"/>
</dbReference>
<dbReference type="InterPro" id="IPR019681">
    <property type="entry name" value="DUF2530"/>
</dbReference>
<dbReference type="RefSeq" id="WP_312927167.1">
    <property type="nucleotide sequence ID" value="NZ_BAABIX010000032.1"/>
</dbReference>